<proteinExistence type="predicted"/>
<accession>A0ACC2DQ42</accession>
<dbReference type="EMBL" id="CM055096">
    <property type="protein sequence ID" value="KAJ7556252.1"/>
    <property type="molecule type" value="Genomic_DNA"/>
</dbReference>
<gene>
    <name evidence="1" type="ORF">O6H91_05G076000</name>
</gene>
<name>A0ACC2DQ42_DIPCM</name>
<dbReference type="Proteomes" id="UP001162992">
    <property type="component" value="Chromosome 5"/>
</dbReference>
<evidence type="ECO:0000313" key="2">
    <source>
        <dbReference type="Proteomes" id="UP001162992"/>
    </source>
</evidence>
<comment type="caution">
    <text evidence="1">The sequence shown here is derived from an EMBL/GenBank/DDBJ whole genome shotgun (WGS) entry which is preliminary data.</text>
</comment>
<reference evidence="2" key="1">
    <citation type="journal article" date="2024" name="Proc. Natl. Acad. Sci. U.S.A.">
        <title>Extraordinary preservation of gene collinearity over three hundred million years revealed in homosporous lycophytes.</title>
        <authorList>
            <person name="Li C."/>
            <person name="Wickell D."/>
            <person name="Kuo L.Y."/>
            <person name="Chen X."/>
            <person name="Nie B."/>
            <person name="Liao X."/>
            <person name="Peng D."/>
            <person name="Ji J."/>
            <person name="Jenkins J."/>
            <person name="Williams M."/>
            <person name="Shu S."/>
            <person name="Plott C."/>
            <person name="Barry K."/>
            <person name="Rajasekar S."/>
            <person name="Grimwood J."/>
            <person name="Han X."/>
            <person name="Sun S."/>
            <person name="Hou Z."/>
            <person name="He W."/>
            <person name="Dai G."/>
            <person name="Sun C."/>
            <person name="Schmutz J."/>
            <person name="Leebens-Mack J.H."/>
            <person name="Li F.W."/>
            <person name="Wang L."/>
        </authorList>
    </citation>
    <scope>NUCLEOTIDE SEQUENCE [LARGE SCALE GENOMIC DNA]</scope>
    <source>
        <strain evidence="2">cv. PW_Plant_1</strain>
    </source>
</reference>
<keyword evidence="2" id="KW-1185">Reference proteome</keyword>
<protein>
    <submittedName>
        <fullName evidence="1">Uncharacterized protein</fullName>
    </submittedName>
</protein>
<evidence type="ECO:0000313" key="1">
    <source>
        <dbReference type="EMBL" id="KAJ7556252.1"/>
    </source>
</evidence>
<organism evidence="1 2">
    <name type="scientific">Diphasiastrum complanatum</name>
    <name type="common">Issler's clubmoss</name>
    <name type="synonym">Lycopodium complanatum</name>
    <dbReference type="NCBI Taxonomy" id="34168"/>
    <lineage>
        <taxon>Eukaryota</taxon>
        <taxon>Viridiplantae</taxon>
        <taxon>Streptophyta</taxon>
        <taxon>Embryophyta</taxon>
        <taxon>Tracheophyta</taxon>
        <taxon>Lycopodiopsida</taxon>
        <taxon>Lycopodiales</taxon>
        <taxon>Lycopodiaceae</taxon>
        <taxon>Lycopodioideae</taxon>
        <taxon>Diphasiastrum</taxon>
    </lineage>
</organism>
<sequence>MLAESETAGKGTKSFAVCLFDKDKDAERLPSLIWPLPVLQKTTNHLLRLLGMCYDEELLGLYNILSDPMRAIRMDLKMQHISTVGAILVDEHMIWFHVLAMHELCEYTNEGGPSEWFDGHLNIEQMN</sequence>